<evidence type="ECO:0000313" key="5">
    <source>
        <dbReference type="EMBL" id="OGD91299.1"/>
    </source>
</evidence>
<organism evidence="5 6">
    <name type="scientific">Candidatus Curtissbacteria bacterium RIFCSPHIGHO2_02_FULL_42_15</name>
    <dbReference type="NCBI Taxonomy" id="1797716"/>
    <lineage>
        <taxon>Bacteria</taxon>
        <taxon>Candidatus Curtissiibacteriota</taxon>
    </lineage>
</organism>
<protein>
    <recommendedName>
        <fullName evidence="4">ATP-cone domain-containing protein</fullName>
    </recommendedName>
</protein>
<evidence type="ECO:0000313" key="6">
    <source>
        <dbReference type="Proteomes" id="UP000177124"/>
    </source>
</evidence>
<gene>
    <name evidence="5" type="ORF">A3D07_01400</name>
</gene>
<feature type="domain" description="ATP-cone" evidence="4">
    <location>
        <begin position="3"/>
        <end position="88"/>
    </location>
</feature>
<name>A0A1F5GHJ5_9BACT</name>
<keyword evidence="2 3" id="KW-0067">ATP-binding</keyword>
<evidence type="ECO:0000256" key="2">
    <source>
        <dbReference type="ARBA" id="ARBA00022840"/>
    </source>
</evidence>
<dbReference type="STRING" id="1797716.A3D07_01400"/>
<accession>A0A1F5GHJ5</accession>
<dbReference type="EMBL" id="MFBF01000018">
    <property type="protein sequence ID" value="OGD91299.1"/>
    <property type="molecule type" value="Genomic_DNA"/>
</dbReference>
<dbReference type="PROSITE" id="PS51161">
    <property type="entry name" value="ATP_CONE"/>
    <property type="match status" value="1"/>
</dbReference>
<evidence type="ECO:0000256" key="3">
    <source>
        <dbReference type="PROSITE-ProRule" id="PRU00492"/>
    </source>
</evidence>
<dbReference type="InterPro" id="IPR005144">
    <property type="entry name" value="ATP-cone_dom"/>
</dbReference>
<keyword evidence="1 3" id="KW-0547">Nucleotide-binding</keyword>
<dbReference type="AlphaFoldDB" id="A0A1F5GHJ5"/>
<evidence type="ECO:0000256" key="1">
    <source>
        <dbReference type="ARBA" id="ARBA00022741"/>
    </source>
</evidence>
<proteinExistence type="predicted"/>
<dbReference type="GO" id="GO:0005524">
    <property type="term" value="F:ATP binding"/>
    <property type="evidence" value="ECO:0007669"/>
    <property type="project" value="UniProtKB-UniRule"/>
</dbReference>
<reference evidence="5 6" key="1">
    <citation type="journal article" date="2016" name="Nat. Commun.">
        <title>Thousands of microbial genomes shed light on interconnected biogeochemical processes in an aquifer system.</title>
        <authorList>
            <person name="Anantharaman K."/>
            <person name="Brown C.T."/>
            <person name="Hug L.A."/>
            <person name="Sharon I."/>
            <person name="Castelle C.J."/>
            <person name="Probst A.J."/>
            <person name="Thomas B.C."/>
            <person name="Singh A."/>
            <person name="Wilkins M.J."/>
            <person name="Karaoz U."/>
            <person name="Brodie E.L."/>
            <person name="Williams K.H."/>
            <person name="Hubbard S.S."/>
            <person name="Banfield J.F."/>
        </authorList>
    </citation>
    <scope>NUCLEOTIDE SEQUENCE [LARGE SCALE GENOMIC DNA]</scope>
</reference>
<dbReference type="Proteomes" id="UP000177124">
    <property type="component" value="Unassembled WGS sequence"/>
</dbReference>
<comment type="caution">
    <text evidence="5">The sequence shown here is derived from an EMBL/GenBank/DDBJ whole genome shotgun (WGS) entry which is preliminary data.</text>
</comment>
<sequence>MVLRVIKRDGSLEDFEKGKIERVTKAAGLSQQQAKYLAEKIEKWAKSTGRNKITTLQIRDKVVPQLKKLNKFAYNAFVWYQKTKEDGLNSGESE</sequence>
<evidence type="ECO:0000259" key="4">
    <source>
        <dbReference type="PROSITE" id="PS51161"/>
    </source>
</evidence>
<dbReference type="Pfam" id="PF03477">
    <property type="entry name" value="ATP-cone"/>
    <property type="match status" value="1"/>
</dbReference>